<dbReference type="Proteomes" id="UP000740557">
    <property type="component" value="Unassembled WGS sequence"/>
</dbReference>
<name>A0A955J1X4_UNCKA</name>
<evidence type="ECO:0000313" key="2">
    <source>
        <dbReference type="Proteomes" id="UP000740557"/>
    </source>
</evidence>
<sequence length="107" mass="12372">MIKGESAYYSSLRQYEFNKKFLVVLFLAVLVAGIQRYNVVERFSSYFFSNEEDVQFSRLKQDLANTTLDTPAQLEILSNSLDSIKEEQLNIQKSLDVDILNELILPN</sequence>
<protein>
    <submittedName>
        <fullName evidence="1">Uncharacterized protein</fullName>
    </submittedName>
</protein>
<organism evidence="1 2">
    <name type="scientific">candidate division WWE3 bacterium</name>
    <dbReference type="NCBI Taxonomy" id="2053526"/>
    <lineage>
        <taxon>Bacteria</taxon>
        <taxon>Katanobacteria</taxon>
    </lineage>
</organism>
<reference evidence="1" key="2">
    <citation type="journal article" date="2021" name="Microbiome">
        <title>Successional dynamics and alternative stable states in a saline activated sludge microbial community over 9 years.</title>
        <authorList>
            <person name="Wang Y."/>
            <person name="Ye J."/>
            <person name="Ju F."/>
            <person name="Liu L."/>
            <person name="Boyd J.A."/>
            <person name="Deng Y."/>
            <person name="Parks D.H."/>
            <person name="Jiang X."/>
            <person name="Yin X."/>
            <person name="Woodcroft B.J."/>
            <person name="Tyson G.W."/>
            <person name="Hugenholtz P."/>
            <person name="Polz M.F."/>
            <person name="Zhang T."/>
        </authorList>
    </citation>
    <scope>NUCLEOTIDE SEQUENCE</scope>
    <source>
        <strain evidence="1">HKST-UBA79</strain>
    </source>
</reference>
<dbReference type="AlphaFoldDB" id="A0A955J1X4"/>
<comment type="caution">
    <text evidence="1">The sequence shown here is derived from an EMBL/GenBank/DDBJ whole genome shotgun (WGS) entry which is preliminary data.</text>
</comment>
<reference evidence="1" key="1">
    <citation type="submission" date="2020-04" db="EMBL/GenBank/DDBJ databases">
        <authorList>
            <person name="Zhang T."/>
        </authorList>
    </citation>
    <scope>NUCLEOTIDE SEQUENCE</scope>
    <source>
        <strain evidence="1">HKST-UBA79</strain>
    </source>
</reference>
<evidence type="ECO:0000313" key="1">
    <source>
        <dbReference type="EMBL" id="MCA9308266.1"/>
    </source>
</evidence>
<accession>A0A955J1X4</accession>
<gene>
    <name evidence="1" type="ORF">KC980_02025</name>
</gene>
<proteinExistence type="predicted"/>
<dbReference type="EMBL" id="JAGQNX010000057">
    <property type="protein sequence ID" value="MCA9308266.1"/>
    <property type="molecule type" value="Genomic_DNA"/>
</dbReference>